<dbReference type="InterPro" id="IPR003615">
    <property type="entry name" value="HNH_nuc"/>
</dbReference>
<evidence type="ECO:0000259" key="9">
    <source>
        <dbReference type="Pfam" id="PF06958"/>
    </source>
</evidence>
<evidence type="ECO:0000256" key="4">
    <source>
        <dbReference type="ARBA" id="ARBA00022759"/>
    </source>
</evidence>
<dbReference type="Gene3D" id="3.90.540.10">
    <property type="entry name" value="Colicin/pyocin, DNase domain"/>
    <property type="match status" value="1"/>
</dbReference>
<dbReference type="RefSeq" id="WP_323453337.1">
    <property type="nucleotide sequence ID" value="NZ_JAYFUI010000113.1"/>
</dbReference>
<dbReference type="InterPro" id="IPR036302">
    <property type="entry name" value="Pyosin/cloacin_T_dom_sf"/>
</dbReference>
<evidence type="ECO:0000256" key="6">
    <source>
        <dbReference type="ARBA" id="ARBA00023022"/>
    </source>
</evidence>
<keyword evidence="11" id="KW-1185">Reference proteome</keyword>
<organism evidence="10 11">
    <name type="scientific">Pseudomonas machongensis</name>
    <dbReference type="NCBI Taxonomy" id="3110229"/>
    <lineage>
        <taxon>Bacteria</taxon>
        <taxon>Pseudomonadati</taxon>
        <taxon>Pseudomonadota</taxon>
        <taxon>Gammaproteobacteria</taxon>
        <taxon>Pseudomonadales</taxon>
        <taxon>Pseudomonadaceae</taxon>
        <taxon>Pseudomonas</taxon>
    </lineage>
</organism>
<comment type="caution">
    <text evidence="10">The sequence shown here is derived from an EMBL/GenBank/DDBJ whole genome shotgun (WGS) entry which is preliminary data.</text>
</comment>
<keyword evidence="4" id="KW-0255">Endonuclease</keyword>
<name>A0ABU5VI36_9PSED</name>
<evidence type="ECO:0000256" key="1">
    <source>
        <dbReference type="ARBA" id="ARBA00006811"/>
    </source>
</evidence>
<proteinExistence type="inferred from homology"/>
<keyword evidence="2" id="KW-0929">Antimicrobial</keyword>
<evidence type="ECO:0000256" key="2">
    <source>
        <dbReference type="ARBA" id="ARBA00022529"/>
    </source>
</evidence>
<evidence type="ECO:0000313" key="10">
    <source>
        <dbReference type="EMBL" id="MEA5672140.1"/>
    </source>
</evidence>
<evidence type="ECO:0000313" key="11">
    <source>
        <dbReference type="Proteomes" id="UP001302573"/>
    </source>
</evidence>
<dbReference type="CDD" id="cd00085">
    <property type="entry name" value="HNHc"/>
    <property type="match status" value="1"/>
</dbReference>
<keyword evidence="7" id="KW-0078">Bacteriocin</keyword>
<dbReference type="Pfam" id="PF06958">
    <property type="entry name" value="Pyocin_S"/>
    <property type="match status" value="1"/>
</dbReference>
<sequence>MTQGPVYHLEEGLWITDTAPERVPLTPIPGGLGGGGPGYGGWGLSDAPPRGTGAIKNHIRHELAWRRIFGEEQANSLAHYANEFSPLIQQLPARIEAQRTEIAQQAAATADDSKSVLTRHQNLTTSIVQENRARYLQKLPKALGFFGAMPLYKRNDSFMSRLNDPGVFEITGTAEAWGNLLWETYNSALESAYELHLEAEIINALASDLPALALALDQAEEPVTSTARTDVISRRAAQIKAEQKICFDCLPNFLQHELVAATPEDSGVSVSQTLSTHASIALQIVATRQANSSGFTQTNPEINSPLSKPQLEALQHLVGEQATGRAGPLWLDYHKALANSESIRYLQAFATAYANLVQRAQVVEQLQADQAAHDEAQKAERLKQEQERQRISYTATIGASIAIPSITPIGNSSFALAEAGYLAMQLAIRAAIAGPTALAAPAVVVGLVTLLWPSTLANSERRYLVSVPLADLTPTEGPDLVAMAAGAQALDLPYILSGIELQDELTLYVAPGGKPVPVKAATFDPARGTYSLALDEPHRILTWTPSEAPGAESGGSTSLPSLPPGTVIYPGSKLDPIQNEQPGYPGLDQLDQERLIVTFPAESGLPPILVVFKSPRYEPGIVTGSGVPTSGLWLGEITRTEGALIPSHIADLLRGREYKNFDAFRVDFWKAVANDPVLSKQFSKQNLIRMLEKGNAPTVRRGDEHGLQKSFSLHHVTPISEGGAVYDIDNIRVVTPAAHNKIHYGDNQ</sequence>
<dbReference type="InterPro" id="IPR016128">
    <property type="entry name" value="Pyosin/cloacin_T_dom"/>
</dbReference>
<keyword evidence="6" id="KW-0044">Antibiotic</keyword>
<dbReference type="SUPFAM" id="SSF54060">
    <property type="entry name" value="His-Me finger endonucleases"/>
    <property type="match status" value="1"/>
</dbReference>
<dbReference type="SUPFAM" id="SSF69369">
    <property type="entry name" value="Cloacin translocation domain"/>
    <property type="match status" value="1"/>
</dbReference>
<evidence type="ECO:0000256" key="5">
    <source>
        <dbReference type="ARBA" id="ARBA00022801"/>
    </source>
</evidence>
<dbReference type="InterPro" id="IPR037146">
    <property type="entry name" value="Colicin/pyocin_DNase_dom_sf"/>
</dbReference>
<dbReference type="EMBL" id="JAYFUI010000113">
    <property type="protein sequence ID" value="MEA5672140.1"/>
    <property type="molecule type" value="Genomic_DNA"/>
</dbReference>
<dbReference type="Proteomes" id="UP001302573">
    <property type="component" value="Unassembled WGS sequence"/>
</dbReference>
<protein>
    <submittedName>
        <fullName evidence="10">S-type pyocin domain-containing protein</fullName>
    </submittedName>
</protein>
<feature type="coiled-coil region" evidence="8">
    <location>
        <begin position="369"/>
        <end position="396"/>
    </location>
</feature>
<comment type="similarity">
    <text evidence="1">Belongs to the colicin/pyosin nuclease family.</text>
</comment>
<dbReference type="InterPro" id="IPR044925">
    <property type="entry name" value="His-Me_finger_sf"/>
</dbReference>
<reference evidence="10 11" key="1">
    <citation type="submission" date="2023-12" db="EMBL/GenBank/DDBJ databases">
        <title>Pseudomonas machongensis sp. nov., isolated from wilted pepper plants (Capsicum annuum).</title>
        <authorList>
            <person name="Qiu M."/>
            <person name="Li Y."/>
            <person name="Liu Q."/>
            <person name="Zhang X."/>
            <person name="Huang Y."/>
            <person name="Guo R."/>
            <person name="Hu M."/>
            <person name="Zhou J."/>
            <person name="Zhou X."/>
        </authorList>
    </citation>
    <scope>NUCLEOTIDE SEQUENCE [LARGE SCALE GENOMIC DNA]</scope>
    <source>
        <strain evidence="10 11">MH2</strain>
    </source>
</reference>
<keyword evidence="5" id="KW-0378">Hydrolase</keyword>
<dbReference type="Pfam" id="PF21431">
    <property type="entry name" value="Col-Pyo_DNase"/>
    <property type="match status" value="1"/>
</dbReference>
<evidence type="ECO:0000256" key="8">
    <source>
        <dbReference type="SAM" id="Coils"/>
    </source>
</evidence>
<keyword evidence="8" id="KW-0175">Coiled coil</keyword>
<feature type="domain" description="Pyosin/cloacin translocation" evidence="9">
    <location>
        <begin position="502"/>
        <end position="611"/>
    </location>
</feature>
<gene>
    <name evidence="10" type="ORF">VA602_12395</name>
</gene>
<keyword evidence="3" id="KW-0540">Nuclease</keyword>
<evidence type="ECO:0000256" key="3">
    <source>
        <dbReference type="ARBA" id="ARBA00022722"/>
    </source>
</evidence>
<accession>A0ABU5VI36</accession>
<evidence type="ECO:0000256" key="7">
    <source>
        <dbReference type="ARBA" id="ARBA00023048"/>
    </source>
</evidence>